<protein>
    <submittedName>
        <fullName evidence="2">Uncharacterized protein</fullName>
    </submittedName>
</protein>
<sequence length="163" mass="18065">MQVSKIIILLIGLFYINSCISQKTVIPSDIDINKNRLIYRNEQREIWAHDRFGAYHHFTPEDSVQYFTVANYLSSHLESSFAGYCNKHQLIEIVSVTPTIVTVITGPNNSESAFNQKYGRKNGVGLGGVSQSGISVIRGNTQGETHQTIQSEQRSGGSSGTKK</sequence>
<evidence type="ECO:0000313" key="2">
    <source>
        <dbReference type="EMBL" id="SVA39929.1"/>
    </source>
</evidence>
<name>A0A381VHU6_9ZZZZ</name>
<dbReference type="EMBL" id="UINC01008884">
    <property type="protein sequence ID" value="SVA39929.1"/>
    <property type="molecule type" value="Genomic_DNA"/>
</dbReference>
<gene>
    <name evidence="2" type="ORF">METZ01_LOCUS92783</name>
</gene>
<feature type="region of interest" description="Disordered" evidence="1">
    <location>
        <begin position="140"/>
        <end position="163"/>
    </location>
</feature>
<proteinExistence type="predicted"/>
<organism evidence="2">
    <name type="scientific">marine metagenome</name>
    <dbReference type="NCBI Taxonomy" id="408172"/>
    <lineage>
        <taxon>unclassified sequences</taxon>
        <taxon>metagenomes</taxon>
        <taxon>ecological metagenomes</taxon>
    </lineage>
</organism>
<reference evidence="2" key="1">
    <citation type="submission" date="2018-05" db="EMBL/GenBank/DDBJ databases">
        <authorList>
            <person name="Lanie J.A."/>
            <person name="Ng W.-L."/>
            <person name="Kazmierczak K.M."/>
            <person name="Andrzejewski T.M."/>
            <person name="Davidsen T.M."/>
            <person name="Wayne K.J."/>
            <person name="Tettelin H."/>
            <person name="Glass J.I."/>
            <person name="Rusch D."/>
            <person name="Podicherti R."/>
            <person name="Tsui H.-C.T."/>
            <person name="Winkler M.E."/>
        </authorList>
    </citation>
    <scope>NUCLEOTIDE SEQUENCE</scope>
</reference>
<feature type="compositionally biased region" description="Polar residues" evidence="1">
    <location>
        <begin position="140"/>
        <end position="156"/>
    </location>
</feature>
<evidence type="ECO:0000256" key="1">
    <source>
        <dbReference type="SAM" id="MobiDB-lite"/>
    </source>
</evidence>
<accession>A0A381VHU6</accession>
<dbReference type="AlphaFoldDB" id="A0A381VHU6"/>